<dbReference type="AlphaFoldDB" id="A0A6B7Q2P6"/>
<dbReference type="EMBL" id="MN310372">
    <property type="protein sequence ID" value="QFX76614.1"/>
    <property type="molecule type" value="Genomic_DNA"/>
</dbReference>
<sequence length="39" mass="4089">MCTSMISVGWLLPAAGLNRCEANSAIAFTGQLVMGNTCR</sequence>
<proteinExistence type="predicted"/>
<accession>A0A6B7Q2P6</accession>
<reference evidence="1" key="1">
    <citation type="submission" date="2019-08" db="EMBL/GenBank/DDBJ databases">
        <authorList>
            <person name="Zhou D."/>
            <person name="Chen F."/>
        </authorList>
    </citation>
    <scope>NUCLEOTIDE SEQUENCE</scope>
    <source>
        <strain evidence="1">150716811</strain>
        <plasmid evidence="1">p716811-VIM</plasmid>
    </source>
</reference>
<keyword evidence="1" id="KW-0614">Plasmid</keyword>
<geneLocation type="plasmid" evidence="1">
    <name>p716811-VIM</name>
</geneLocation>
<organism evidence="1">
    <name type="scientific">Pseudomonas putida</name>
    <name type="common">Arthrobacter siderocapsulatus</name>
    <dbReference type="NCBI Taxonomy" id="303"/>
    <lineage>
        <taxon>Bacteria</taxon>
        <taxon>Pseudomonadati</taxon>
        <taxon>Pseudomonadota</taxon>
        <taxon>Gammaproteobacteria</taxon>
        <taxon>Pseudomonadales</taxon>
        <taxon>Pseudomonadaceae</taxon>
        <taxon>Pseudomonas</taxon>
    </lineage>
</organism>
<name>A0A6B7Q2P6_PSEPU</name>
<evidence type="ECO:0000313" key="1">
    <source>
        <dbReference type="EMBL" id="QFX76614.1"/>
    </source>
</evidence>
<protein>
    <submittedName>
        <fullName evidence="1">Uncharacterized protein</fullName>
    </submittedName>
</protein>